<dbReference type="Pfam" id="PF13385">
    <property type="entry name" value="Laminin_G_3"/>
    <property type="match status" value="1"/>
</dbReference>
<evidence type="ECO:0000256" key="1">
    <source>
        <dbReference type="SAM" id="Phobius"/>
    </source>
</evidence>
<keyword evidence="1" id="KW-0472">Membrane</keyword>
<dbReference type="Gene3D" id="2.60.120.200">
    <property type="match status" value="1"/>
</dbReference>
<proteinExistence type="predicted"/>
<reference evidence="2" key="1">
    <citation type="submission" date="2018-05" db="EMBL/GenBank/DDBJ databases">
        <authorList>
            <person name="Lanie J.A."/>
            <person name="Ng W.-L."/>
            <person name="Kazmierczak K.M."/>
            <person name="Andrzejewski T.M."/>
            <person name="Davidsen T.M."/>
            <person name="Wayne K.J."/>
            <person name="Tettelin H."/>
            <person name="Glass J.I."/>
            <person name="Rusch D."/>
            <person name="Podicherti R."/>
            <person name="Tsui H.-C.T."/>
            <person name="Winkler M.E."/>
        </authorList>
    </citation>
    <scope>NUCLEOTIDE SEQUENCE</scope>
</reference>
<gene>
    <name evidence="2" type="ORF">METZ01_LOCUS60329</name>
</gene>
<dbReference type="Gene3D" id="2.60.40.4070">
    <property type="match status" value="1"/>
</dbReference>
<dbReference type="InterPro" id="IPR013320">
    <property type="entry name" value="ConA-like_dom_sf"/>
</dbReference>
<dbReference type="InterPro" id="IPR011050">
    <property type="entry name" value="Pectin_lyase_fold/virulence"/>
</dbReference>
<dbReference type="InterPro" id="IPR012334">
    <property type="entry name" value="Pectin_lyas_fold"/>
</dbReference>
<accession>A0A381STX9</accession>
<dbReference type="SUPFAM" id="SSF51126">
    <property type="entry name" value="Pectin lyase-like"/>
    <property type="match status" value="1"/>
</dbReference>
<feature type="transmembrane region" description="Helical" evidence="1">
    <location>
        <begin position="7"/>
        <end position="27"/>
    </location>
</feature>
<evidence type="ECO:0000313" key="2">
    <source>
        <dbReference type="EMBL" id="SVA07475.1"/>
    </source>
</evidence>
<dbReference type="SUPFAM" id="SSF49899">
    <property type="entry name" value="Concanavalin A-like lectins/glucanases"/>
    <property type="match status" value="1"/>
</dbReference>
<dbReference type="InterPro" id="IPR026444">
    <property type="entry name" value="Secre_tail"/>
</dbReference>
<sequence length="1327" mass="149444">MKKQLIGIFGLLILVISAIAFVLWAGGTTNVDIDNFIIIPSFVIVVAFSGLTYTKKDLILGGWIGTLFLIFVPIALIADDVIIDQSSLSQYQIDNCVRFDEFDFDDNKFVWNTATGNYTPDRIYLTDDPIILGGTGGDGFRRNYTQEVWIYKEHGGVATQKIIGSGFGPNSPPSIHYSYIPGNEWRFHYGYGNGNSWIGSSYAPGSILNEWTHIAVTKDTLNFTVYLNGEEVEHFEWDNPSHPAFVLVESPQVELGHNYIGKMDNVRMWDVARTQEQIQQYMYDDLPLDEPGLVANYTMDLNNDLKLIDRSPSENHGIVVNVDVVKEYSSDDCPVPIGSDECPYPTINRALEDEYTINSEGGARVYIRGGRYSEKVRTVNANDLTIEGYPDEDVVIDGTVPVALNWIPYDHGGHSVFKAEINLASLSMELGSPVDSIYSVYVSDRYMIPASPYNYKNPTDPTIGNPENPEPGTVWSLGIPYTEEFIPSQLEYLDTLEEWAHDASEHALYIYPGNGYDPDFSNVRIQLRENVMSILDSDNLQLKNLHFYSGTFYAEGCDNLIIEDSKFSFSSDLSDYDTRAFNAIKNADNCLIRNCIFENMGAGNPIVISSVMYPTIENVLFRNFDWYKGNTGYAQVSGNYEIDDGEVGYGEANWRYVTVENSYSAGIVPGYRSLVEYCRFENLYDVCDCSGIQRNAASATLSTTRYCWIINAPHTNGMRWNSSCGGNNADVHHVVSIGNRRNFTLKGDYHDAYHLTSYSPQNKDIRLPEMKYCGLDGVGENEPGNIHSQLRNTMAQGLIECNSPDCGPTINDGSENDTINTSWNPFFLDSAGIWYGKALDPRNRYQEIPVSPYNQPVLGLENPWIRNRARSDEYLMEEFGSIPWENNGQSYDFRPKKGSDYIDNGVIIPGINDGQELQLNHPPLYSGQNRAFVGDAPDIGAYEYGDSVYWIPGFRYAYPSVPLPKDGETNVSMEYGLAFNYPWKTNYSGTVAIVTLSGPSVNRTETLQYPYNVLFETFQPGGTYNWSVTVDGMSGGNWSFTVSDRVYPLNDRSVATETDTIVWPFMVQNLEVSNNQMSFLRFDIPSSISSNCIIHLNLVPENIIILNGGIIIYQYNYLGWDEWLDDETNIGVADRNLLTPIDTLFSLDENSEVSIDISDIINTNGEHSFALGVLNETDSVLFYSKEKMHCVDNYTDCGEIDKPGGKEPYAPLTAYWPSLTFEQDIFSNNEKELLPFKFALYQNYPNPFNPITTIDYEVARDGLVSIFVYDLMGRRIKTLVNKVNAPGRYSVSWNGTNDDSKLLSTGMYFYKMRAEGFESVKKLMLIK</sequence>
<evidence type="ECO:0008006" key="3">
    <source>
        <dbReference type="Google" id="ProtNLM"/>
    </source>
</evidence>
<feature type="transmembrane region" description="Helical" evidence="1">
    <location>
        <begin position="58"/>
        <end position="78"/>
    </location>
</feature>
<dbReference type="NCBIfam" id="TIGR04183">
    <property type="entry name" value="Por_Secre_tail"/>
    <property type="match status" value="1"/>
</dbReference>
<keyword evidence="1" id="KW-1133">Transmembrane helix</keyword>
<name>A0A381STX9_9ZZZZ</name>
<dbReference type="EMBL" id="UINC01003571">
    <property type="protein sequence ID" value="SVA07475.1"/>
    <property type="molecule type" value="Genomic_DNA"/>
</dbReference>
<keyword evidence="1" id="KW-0812">Transmembrane</keyword>
<dbReference type="Gene3D" id="2.160.20.10">
    <property type="entry name" value="Single-stranded right-handed beta-helix, Pectin lyase-like"/>
    <property type="match status" value="1"/>
</dbReference>
<feature type="transmembrane region" description="Helical" evidence="1">
    <location>
        <begin position="33"/>
        <end position="51"/>
    </location>
</feature>
<protein>
    <recommendedName>
        <fullName evidence="3">LamG-like jellyroll fold domain-containing protein</fullName>
    </recommendedName>
</protein>
<organism evidence="2">
    <name type="scientific">marine metagenome</name>
    <dbReference type="NCBI Taxonomy" id="408172"/>
    <lineage>
        <taxon>unclassified sequences</taxon>
        <taxon>metagenomes</taxon>
        <taxon>ecological metagenomes</taxon>
    </lineage>
</organism>